<keyword evidence="1" id="KW-0175">Coiled coil</keyword>
<dbReference type="AlphaFoldDB" id="A0A9P1GEP8"/>
<reference evidence="4" key="2">
    <citation type="submission" date="2024-04" db="EMBL/GenBank/DDBJ databases">
        <authorList>
            <person name="Chen Y."/>
            <person name="Shah S."/>
            <person name="Dougan E. K."/>
            <person name="Thang M."/>
            <person name="Chan C."/>
        </authorList>
    </citation>
    <scope>NUCLEOTIDE SEQUENCE [LARGE SCALE GENOMIC DNA]</scope>
</reference>
<dbReference type="OrthoDB" id="440978at2759"/>
<evidence type="ECO:0000313" key="4">
    <source>
        <dbReference type="EMBL" id="CAL1164050.1"/>
    </source>
</evidence>
<feature type="region of interest" description="Disordered" evidence="2">
    <location>
        <begin position="172"/>
        <end position="256"/>
    </location>
</feature>
<evidence type="ECO:0000256" key="1">
    <source>
        <dbReference type="SAM" id="Coils"/>
    </source>
</evidence>
<evidence type="ECO:0000313" key="6">
    <source>
        <dbReference type="Proteomes" id="UP001152797"/>
    </source>
</evidence>
<gene>
    <name evidence="3" type="ORF">C1SCF055_LOCUS35921</name>
</gene>
<evidence type="ECO:0000313" key="5">
    <source>
        <dbReference type="EMBL" id="CAL4797987.1"/>
    </source>
</evidence>
<comment type="caution">
    <text evidence="3">The sequence shown here is derived from an EMBL/GenBank/DDBJ whole genome shotgun (WGS) entry which is preliminary data.</text>
</comment>
<sequence length="317" mass="34045">MMEAKPTSGVNSQANSELNTSVGGVSHQTQPLERRVAWLEEDVAVIHRRVKLECGEIGGGNAADSGLRQLVARLDGELAAERRARQLLEARMNSLEASVKRDKGEREANLKSFSTELEGVMRGLIGRIDEGLSAGAASMKERTDQTEVRMRHLIKRVDEGLSAGAAALKDTLTNTSEKLEKISETPGSRDQRPSRTEPRVGAASRGTQSPVTQQQQQQQMLQVRASGGNANPMMSASRQRSPQGSQAPSHFRSPVATPSMAYPCSLQVPGSGLNGAQAAQGMHVRQVPQAHPHMQQGGQPMVQGRVPVGWSVPAATR</sequence>
<reference evidence="3" key="1">
    <citation type="submission" date="2022-10" db="EMBL/GenBank/DDBJ databases">
        <authorList>
            <person name="Chen Y."/>
            <person name="Dougan E. K."/>
            <person name="Chan C."/>
            <person name="Rhodes N."/>
            <person name="Thang M."/>
        </authorList>
    </citation>
    <scope>NUCLEOTIDE SEQUENCE</scope>
</reference>
<feature type="region of interest" description="Disordered" evidence="2">
    <location>
        <begin position="1"/>
        <end position="30"/>
    </location>
</feature>
<keyword evidence="6" id="KW-1185">Reference proteome</keyword>
<feature type="region of interest" description="Disordered" evidence="2">
    <location>
        <begin position="292"/>
        <end position="317"/>
    </location>
</feature>
<proteinExistence type="predicted"/>
<feature type="compositionally biased region" description="Polar residues" evidence="2">
    <location>
        <begin position="228"/>
        <end position="248"/>
    </location>
</feature>
<dbReference type="Proteomes" id="UP001152797">
    <property type="component" value="Unassembled WGS sequence"/>
</dbReference>
<feature type="coiled-coil region" evidence="1">
    <location>
        <begin position="71"/>
        <end position="105"/>
    </location>
</feature>
<dbReference type="EMBL" id="CAMXCT020004890">
    <property type="protein sequence ID" value="CAL1164050.1"/>
    <property type="molecule type" value="Genomic_DNA"/>
</dbReference>
<evidence type="ECO:0000256" key="2">
    <source>
        <dbReference type="SAM" id="MobiDB-lite"/>
    </source>
</evidence>
<feature type="compositionally biased region" description="Basic and acidic residues" evidence="2">
    <location>
        <begin position="177"/>
        <end position="198"/>
    </location>
</feature>
<accession>A0A9P1GEP8</accession>
<organism evidence="3">
    <name type="scientific">Cladocopium goreaui</name>
    <dbReference type="NCBI Taxonomy" id="2562237"/>
    <lineage>
        <taxon>Eukaryota</taxon>
        <taxon>Sar</taxon>
        <taxon>Alveolata</taxon>
        <taxon>Dinophyceae</taxon>
        <taxon>Suessiales</taxon>
        <taxon>Symbiodiniaceae</taxon>
        <taxon>Cladocopium</taxon>
    </lineage>
</organism>
<feature type="compositionally biased region" description="Polar residues" evidence="2">
    <location>
        <begin position="8"/>
        <end position="30"/>
    </location>
</feature>
<name>A0A9P1GEP8_9DINO</name>
<dbReference type="EMBL" id="CAMXCT030004890">
    <property type="protein sequence ID" value="CAL4797987.1"/>
    <property type="molecule type" value="Genomic_DNA"/>
</dbReference>
<dbReference type="EMBL" id="CAMXCT010004890">
    <property type="protein sequence ID" value="CAI4010675.1"/>
    <property type="molecule type" value="Genomic_DNA"/>
</dbReference>
<evidence type="ECO:0000313" key="3">
    <source>
        <dbReference type="EMBL" id="CAI4010675.1"/>
    </source>
</evidence>
<protein>
    <submittedName>
        <fullName evidence="5">E3 ubiquitin-protein ligase SHPRH</fullName>
    </submittedName>
</protein>